<dbReference type="EMBL" id="BLXT01000167">
    <property type="protein sequence ID" value="GFN74839.1"/>
    <property type="molecule type" value="Genomic_DNA"/>
</dbReference>
<comment type="caution">
    <text evidence="2">The sequence shown here is derived from an EMBL/GenBank/DDBJ whole genome shotgun (WGS) entry which is preliminary data.</text>
</comment>
<organism evidence="2 3">
    <name type="scientific">Plakobranchus ocellatus</name>
    <dbReference type="NCBI Taxonomy" id="259542"/>
    <lineage>
        <taxon>Eukaryota</taxon>
        <taxon>Metazoa</taxon>
        <taxon>Spiralia</taxon>
        <taxon>Lophotrochozoa</taxon>
        <taxon>Mollusca</taxon>
        <taxon>Gastropoda</taxon>
        <taxon>Heterobranchia</taxon>
        <taxon>Euthyneura</taxon>
        <taxon>Panpulmonata</taxon>
        <taxon>Sacoglossa</taxon>
        <taxon>Placobranchoidea</taxon>
        <taxon>Plakobranchidae</taxon>
        <taxon>Plakobranchus</taxon>
    </lineage>
</organism>
<feature type="region of interest" description="Disordered" evidence="1">
    <location>
        <begin position="1"/>
        <end position="29"/>
    </location>
</feature>
<protein>
    <submittedName>
        <fullName evidence="2">Uncharacterized protein</fullName>
    </submittedName>
</protein>
<name>A0AAV3XVK4_9GAST</name>
<dbReference type="AlphaFoldDB" id="A0AAV3XVK4"/>
<reference evidence="2 3" key="1">
    <citation type="journal article" date="2021" name="Elife">
        <title>Chloroplast acquisition without the gene transfer in kleptoplastic sea slugs, Plakobranchus ocellatus.</title>
        <authorList>
            <person name="Maeda T."/>
            <person name="Takahashi S."/>
            <person name="Yoshida T."/>
            <person name="Shimamura S."/>
            <person name="Takaki Y."/>
            <person name="Nagai Y."/>
            <person name="Toyoda A."/>
            <person name="Suzuki Y."/>
            <person name="Arimoto A."/>
            <person name="Ishii H."/>
            <person name="Satoh N."/>
            <person name="Nishiyama T."/>
            <person name="Hasebe M."/>
            <person name="Maruyama T."/>
            <person name="Minagawa J."/>
            <person name="Obokata J."/>
            <person name="Shigenobu S."/>
        </authorList>
    </citation>
    <scope>NUCLEOTIDE SEQUENCE [LARGE SCALE GENOMIC DNA]</scope>
</reference>
<feature type="compositionally biased region" description="Pro residues" evidence="1">
    <location>
        <begin position="18"/>
        <end position="27"/>
    </location>
</feature>
<keyword evidence="3" id="KW-1185">Reference proteome</keyword>
<sequence length="93" mass="10313">MWTNFDPYSMERNGQMTVPPPPPPLPNSLPVDVHDRHFIRITVDEGSAYVVLTSNCVIPYSPSLSSEQERCSSDARNTSSSSIPDFCDNSNIP</sequence>
<evidence type="ECO:0000313" key="2">
    <source>
        <dbReference type="EMBL" id="GFN74839.1"/>
    </source>
</evidence>
<feature type="region of interest" description="Disordered" evidence="1">
    <location>
        <begin position="62"/>
        <end position="93"/>
    </location>
</feature>
<dbReference type="Proteomes" id="UP000735302">
    <property type="component" value="Unassembled WGS sequence"/>
</dbReference>
<evidence type="ECO:0000313" key="3">
    <source>
        <dbReference type="Proteomes" id="UP000735302"/>
    </source>
</evidence>
<feature type="compositionally biased region" description="Polar residues" evidence="1">
    <location>
        <begin position="74"/>
        <end position="93"/>
    </location>
</feature>
<evidence type="ECO:0000256" key="1">
    <source>
        <dbReference type="SAM" id="MobiDB-lite"/>
    </source>
</evidence>
<gene>
    <name evidence="2" type="ORF">PoB_000134500</name>
</gene>
<accession>A0AAV3XVK4</accession>
<proteinExistence type="predicted"/>